<dbReference type="RefSeq" id="WP_255838460.1">
    <property type="nucleotide sequence ID" value="NZ_CP073346.1"/>
</dbReference>
<reference evidence="1" key="1">
    <citation type="submission" date="2021-04" db="EMBL/GenBank/DDBJ databases">
        <title>Oceanospirillales bacteria with DddD are important DMSP degraders in coastal seawater.</title>
        <authorList>
            <person name="Liu J."/>
        </authorList>
    </citation>
    <scope>NUCLEOTIDE SEQUENCE</scope>
    <source>
        <strain evidence="1">D13-4</strain>
    </source>
</reference>
<accession>A0ABY5H6D7</accession>
<evidence type="ECO:0000313" key="1">
    <source>
        <dbReference type="EMBL" id="UTW07875.1"/>
    </source>
</evidence>
<sequence length="230" mass="25679">MDYENDLPDLSHWKAVMEFTVEQAALLMAMIDPLDVETLAQAKEQQFPRWKKAHAHCLSIVSAIRQGMISPVICCAWVLPENYSEQPYAMNIKPSDRTYDISPAHTVISRAALLNWIETERVQVTKPASPAKLTQLDQKQAEIIEATPLALPYRGHTSEGLEFVEDAIKQLWSTYDPDDPSTAPSQTEVVEYLKGRGAGANMAQAVNLILRPRHLSPGNRKNRSAATNKS</sequence>
<name>A0ABY5H6D7_9PSED</name>
<keyword evidence="2" id="KW-1185">Reference proteome</keyword>
<dbReference type="EMBL" id="CP073346">
    <property type="protein sequence ID" value="UTW07875.1"/>
    <property type="molecule type" value="Genomic_DNA"/>
</dbReference>
<protein>
    <submittedName>
        <fullName evidence="1">Uncharacterized protein</fullName>
    </submittedName>
</protein>
<gene>
    <name evidence="1" type="ORF">KDW96_00610</name>
</gene>
<dbReference type="Proteomes" id="UP001059672">
    <property type="component" value="Chromosome"/>
</dbReference>
<evidence type="ECO:0000313" key="2">
    <source>
        <dbReference type="Proteomes" id="UP001059672"/>
    </source>
</evidence>
<organism evidence="1 2">
    <name type="scientific">Pseudomonas benzenivorans</name>
    <dbReference type="NCBI Taxonomy" id="556533"/>
    <lineage>
        <taxon>Bacteria</taxon>
        <taxon>Pseudomonadati</taxon>
        <taxon>Pseudomonadota</taxon>
        <taxon>Gammaproteobacteria</taxon>
        <taxon>Pseudomonadales</taxon>
        <taxon>Pseudomonadaceae</taxon>
        <taxon>Pseudomonas</taxon>
    </lineage>
</organism>
<proteinExistence type="predicted"/>